<reference evidence="1 2" key="1">
    <citation type="submission" date="2019-01" db="EMBL/GenBank/DDBJ databases">
        <title>Ktedonosporobacter rubrisoli SCAWS-G2.</title>
        <authorList>
            <person name="Huang Y."/>
            <person name="Yan B."/>
        </authorList>
    </citation>
    <scope>NUCLEOTIDE SEQUENCE [LARGE SCALE GENOMIC DNA]</scope>
    <source>
        <strain evidence="1 2">SCAWS-G2</strain>
    </source>
</reference>
<proteinExistence type="predicted"/>
<organism evidence="1 2">
    <name type="scientific">Ktedonosporobacter rubrisoli</name>
    <dbReference type="NCBI Taxonomy" id="2509675"/>
    <lineage>
        <taxon>Bacteria</taxon>
        <taxon>Bacillati</taxon>
        <taxon>Chloroflexota</taxon>
        <taxon>Ktedonobacteria</taxon>
        <taxon>Ktedonobacterales</taxon>
        <taxon>Ktedonosporobacteraceae</taxon>
        <taxon>Ktedonosporobacter</taxon>
    </lineage>
</organism>
<dbReference type="KEGG" id="kbs:EPA93_45230"/>
<dbReference type="PANTHER" id="PTHR39217">
    <property type="match status" value="1"/>
</dbReference>
<keyword evidence="2" id="KW-1185">Reference proteome</keyword>
<dbReference type="OrthoDB" id="3373978at2"/>
<name>A0A4P6K3L8_KTERU</name>
<accession>A0A4P6K3L8</accession>
<evidence type="ECO:0008006" key="3">
    <source>
        <dbReference type="Google" id="ProtNLM"/>
    </source>
</evidence>
<evidence type="ECO:0000313" key="1">
    <source>
        <dbReference type="EMBL" id="QBD82789.1"/>
    </source>
</evidence>
<dbReference type="RefSeq" id="WP_129893858.1">
    <property type="nucleotide sequence ID" value="NZ_CP035758.1"/>
</dbReference>
<evidence type="ECO:0000313" key="2">
    <source>
        <dbReference type="Proteomes" id="UP000290365"/>
    </source>
</evidence>
<protein>
    <recommendedName>
        <fullName evidence="3">Prokaryotic glutathione synthetase ATP-binding domain-containing protein</fullName>
    </recommendedName>
</protein>
<dbReference type="AlphaFoldDB" id="A0A4P6K3L8"/>
<dbReference type="Proteomes" id="UP000290365">
    <property type="component" value="Chromosome"/>
</dbReference>
<gene>
    <name evidence="1" type="ORF">EPA93_45230</name>
</gene>
<sequence>MKSLLLASSQGQVNDGQPVAPDDVLLLTTLRRRGITAGVAAWDDPGVERSKAGQVVIRSTWDYYLHLERFLHWAEMVARHSKLCNPLRAVRWNAHKWYLHDLERKSIPIIPTHWLSAGTPTDLAPIMQEHHWQRIMLKPVSRSQCVRCFGRGPGAPRPRPGASEYLARHSCTSISLPAWPTGWPRCWFRAYYKHKHLSHKFRE</sequence>
<dbReference type="PANTHER" id="PTHR39217:SF1">
    <property type="entry name" value="GLUTATHIONE SYNTHETASE"/>
    <property type="match status" value="1"/>
</dbReference>
<dbReference type="EMBL" id="CP035758">
    <property type="protein sequence ID" value="QBD82789.1"/>
    <property type="molecule type" value="Genomic_DNA"/>
</dbReference>
<dbReference type="InterPro" id="IPR053191">
    <property type="entry name" value="DcsG_Biosynth_Enzyme"/>
</dbReference>